<sequence length="144" mass="16098">MLVMFVLLVTPVTAMIVAIMLMMPTVMFIVVSFHLPTELALLLLVLAENVITVQLPVLPTNHFFRSRCNELLALSSPLPNGSVLVVEPDQRRWFESQVLQFFHVVPGVDHLKSFVILLFSSRPGHAHFFAVIFVGIRVGGQHPT</sequence>
<dbReference type="EMBL" id="HBUE01258981">
    <property type="protein sequence ID" value="CAG6558025.1"/>
    <property type="molecule type" value="Transcribed_RNA"/>
</dbReference>
<evidence type="ECO:0000256" key="1">
    <source>
        <dbReference type="SAM" id="Phobius"/>
    </source>
</evidence>
<name>A0A8D8D7E9_CULPI</name>
<organism evidence="2">
    <name type="scientific">Culex pipiens</name>
    <name type="common">House mosquito</name>
    <dbReference type="NCBI Taxonomy" id="7175"/>
    <lineage>
        <taxon>Eukaryota</taxon>
        <taxon>Metazoa</taxon>
        <taxon>Ecdysozoa</taxon>
        <taxon>Arthropoda</taxon>
        <taxon>Hexapoda</taxon>
        <taxon>Insecta</taxon>
        <taxon>Pterygota</taxon>
        <taxon>Neoptera</taxon>
        <taxon>Endopterygota</taxon>
        <taxon>Diptera</taxon>
        <taxon>Nematocera</taxon>
        <taxon>Culicoidea</taxon>
        <taxon>Culicidae</taxon>
        <taxon>Culicinae</taxon>
        <taxon>Culicini</taxon>
        <taxon>Culex</taxon>
        <taxon>Culex</taxon>
    </lineage>
</organism>
<evidence type="ECO:0000313" key="2">
    <source>
        <dbReference type="EMBL" id="CAG6506708.1"/>
    </source>
</evidence>
<feature type="transmembrane region" description="Helical" evidence="1">
    <location>
        <begin position="12"/>
        <end position="33"/>
    </location>
</feature>
<dbReference type="EMBL" id="HBUE01258985">
    <property type="protein sequence ID" value="CAG6558030.1"/>
    <property type="molecule type" value="Transcribed_RNA"/>
</dbReference>
<reference evidence="2" key="1">
    <citation type="submission" date="2021-05" db="EMBL/GenBank/DDBJ databases">
        <authorList>
            <person name="Alioto T."/>
            <person name="Alioto T."/>
            <person name="Gomez Garrido J."/>
        </authorList>
    </citation>
    <scope>NUCLEOTIDE SEQUENCE</scope>
</reference>
<feature type="transmembrane region" description="Helical" evidence="1">
    <location>
        <begin position="39"/>
        <end position="58"/>
    </location>
</feature>
<dbReference type="EMBL" id="HBUE01153929">
    <property type="protein sequence ID" value="CAG6506705.1"/>
    <property type="molecule type" value="Transcribed_RNA"/>
</dbReference>
<dbReference type="AlphaFoldDB" id="A0A8D8D7E9"/>
<keyword evidence="1" id="KW-0812">Transmembrane</keyword>
<keyword evidence="1" id="KW-0472">Membrane</keyword>
<accession>A0A8D8D7E9</accession>
<dbReference type="EMBL" id="HBUE01258977">
    <property type="protein sequence ID" value="CAG6558021.1"/>
    <property type="molecule type" value="Transcribed_RNA"/>
</dbReference>
<dbReference type="EMBL" id="HBUE01153928">
    <property type="protein sequence ID" value="CAG6506702.1"/>
    <property type="molecule type" value="Transcribed_RNA"/>
</dbReference>
<proteinExistence type="predicted"/>
<dbReference type="EMBL" id="HBUE01258976">
    <property type="protein sequence ID" value="CAG6558018.1"/>
    <property type="molecule type" value="Transcribed_RNA"/>
</dbReference>
<keyword evidence="1" id="KW-1133">Transmembrane helix</keyword>
<protein>
    <submittedName>
        <fullName evidence="2">(northern house mosquito) hypothetical protein</fullName>
    </submittedName>
</protein>
<dbReference type="EMBL" id="HBUE01153931">
    <property type="protein sequence ID" value="CAG6506708.1"/>
    <property type="molecule type" value="Transcribed_RNA"/>
</dbReference>